<comment type="caution">
    <text evidence="1">The sequence shown here is derived from an EMBL/GenBank/DDBJ whole genome shotgun (WGS) entry which is preliminary data.</text>
</comment>
<organism evidence="1 2">
    <name type="scientific">Caerostris extrusa</name>
    <name type="common">Bark spider</name>
    <name type="synonym">Caerostris bankana</name>
    <dbReference type="NCBI Taxonomy" id="172846"/>
    <lineage>
        <taxon>Eukaryota</taxon>
        <taxon>Metazoa</taxon>
        <taxon>Ecdysozoa</taxon>
        <taxon>Arthropoda</taxon>
        <taxon>Chelicerata</taxon>
        <taxon>Arachnida</taxon>
        <taxon>Araneae</taxon>
        <taxon>Araneomorphae</taxon>
        <taxon>Entelegynae</taxon>
        <taxon>Araneoidea</taxon>
        <taxon>Araneidae</taxon>
        <taxon>Caerostris</taxon>
    </lineage>
</organism>
<reference evidence="1 2" key="1">
    <citation type="submission" date="2021-06" db="EMBL/GenBank/DDBJ databases">
        <title>Caerostris extrusa draft genome.</title>
        <authorList>
            <person name="Kono N."/>
            <person name="Arakawa K."/>
        </authorList>
    </citation>
    <scope>NUCLEOTIDE SEQUENCE [LARGE SCALE GENOMIC DNA]</scope>
</reference>
<evidence type="ECO:0000313" key="1">
    <source>
        <dbReference type="EMBL" id="GIY33378.1"/>
    </source>
</evidence>
<evidence type="ECO:0000313" key="2">
    <source>
        <dbReference type="Proteomes" id="UP001054945"/>
    </source>
</evidence>
<keyword evidence="2" id="KW-1185">Reference proteome</keyword>
<gene>
    <name evidence="1" type="ORF">CEXT_620961</name>
</gene>
<proteinExistence type="predicted"/>
<dbReference type="EMBL" id="BPLR01009630">
    <property type="protein sequence ID" value="GIY33378.1"/>
    <property type="molecule type" value="Genomic_DNA"/>
</dbReference>
<protein>
    <submittedName>
        <fullName evidence="1">Uncharacterized protein</fullName>
    </submittedName>
</protein>
<name>A0AAV4SP10_CAEEX</name>
<dbReference type="AlphaFoldDB" id="A0AAV4SP10"/>
<accession>A0AAV4SP10</accession>
<sequence>MTLAGLGLGAEVWRPLSQRSIEFRRSTESPGNFVFALQIIMHACPSNRLMLMCTSSSLERTGLYPMAPFITGLLFETMRFDGSWNSVPVNILIGFFFLNCKQRQSYSYLKAA</sequence>
<dbReference type="Proteomes" id="UP001054945">
    <property type="component" value="Unassembled WGS sequence"/>
</dbReference>